<proteinExistence type="predicted"/>
<accession>A0A395I5J2</accession>
<name>A0A395I5J2_ASPHC</name>
<evidence type="ECO:0000313" key="2">
    <source>
        <dbReference type="EMBL" id="RAL15055.1"/>
    </source>
</evidence>
<dbReference type="EMBL" id="KZ824272">
    <property type="protein sequence ID" value="RAL15055.1"/>
    <property type="molecule type" value="Genomic_DNA"/>
</dbReference>
<evidence type="ECO:0000313" key="3">
    <source>
        <dbReference type="Proteomes" id="UP000248961"/>
    </source>
</evidence>
<organism evidence="2 3">
    <name type="scientific">Aspergillus homomorphus (strain CBS 101889)</name>
    <dbReference type="NCBI Taxonomy" id="1450537"/>
    <lineage>
        <taxon>Eukaryota</taxon>
        <taxon>Fungi</taxon>
        <taxon>Dikarya</taxon>
        <taxon>Ascomycota</taxon>
        <taxon>Pezizomycotina</taxon>
        <taxon>Eurotiomycetes</taxon>
        <taxon>Eurotiomycetidae</taxon>
        <taxon>Eurotiales</taxon>
        <taxon>Aspergillaceae</taxon>
        <taxon>Aspergillus</taxon>
        <taxon>Aspergillus subgen. Circumdati</taxon>
    </lineage>
</organism>
<keyword evidence="3" id="KW-1185">Reference proteome</keyword>
<sequence length="120" mass="13761">MAGPVWSRFPQSVSEELLRVQKWREIRDFPSRLQFAKTFSFNKFELFFSFFLFSFAWSNPSVGLLYRDYHTALERLRQASHGLPVKSSAVPAATMQVQAANHLPGRLASNLAILQLSQQL</sequence>
<dbReference type="GeneID" id="37195043"/>
<dbReference type="Proteomes" id="UP000248961">
    <property type="component" value="Unassembled WGS sequence"/>
</dbReference>
<gene>
    <name evidence="2" type="ORF">BO97DRAFT_237251</name>
</gene>
<feature type="transmembrane region" description="Helical" evidence="1">
    <location>
        <begin position="46"/>
        <end position="66"/>
    </location>
</feature>
<evidence type="ECO:0000256" key="1">
    <source>
        <dbReference type="SAM" id="Phobius"/>
    </source>
</evidence>
<keyword evidence="1" id="KW-1133">Transmembrane helix</keyword>
<dbReference type="VEuPathDB" id="FungiDB:BO97DRAFT_237251"/>
<dbReference type="RefSeq" id="XP_025554209.1">
    <property type="nucleotide sequence ID" value="XM_025690754.1"/>
</dbReference>
<reference evidence="2 3" key="1">
    <citation type="submission" date="2018-02" db="EMBL/GenBank/DDBJ databases">
        <title>The genomes of Aspergillus section Nigri reveals drivers in fungal speciation.</title>
        <authorList>
            <consortium name="DOE Joint Genome Institute"/>
            <person name="Vesth T.C."/>
            <person name="Nybo J."/>
            <person name="Theobald S."/>
            <person name="Brandl J."/>
            <person name="Frisvad J.C."/>
            <person name="Nielsen K.F."/>
            <person name="Lyhne E.K."/>
            <person name="Kogle M.E."/>
            <person name="Kuo A."/>
            <person name="Riley R."/>
            <person name="Clum A."/>
            <person name="Nolan M."/>
            <person name="Lipzen A."/>
            <person name="Salamov A."/>
            <person name="Henrissat B."/>
            <person name="Wiebenga A."/>
            <person name="De vries R.P."/>
            <person name="Grigoriev I.V."/>
            <person name="Mortensen U.H."/>
            <person name="Andersen M.R."/>
            <person name="Baker S.E."/>
        </authorList>
    </citation>
    <scope>NUCLEOTIDE SEQUENCE [LARGE SCALE GENOMIC DNA]</scope>
    <source>
        <strain evidence="2 3">CBS 101889</strain>
    </source>
</reference>
<dbReference type="AlphaFoldDB" id="A0A395I5J2"/>
<keyword evidence="1" id="KW-0812">Transmembrane</keyword>
<protein>
    <submittedName>
        <fullName evidence="2">Uncharacterized protein</fullName>
    </submittedName>
</protein>
<keyword evidence="1" id="KW-0472">Membrane</keyword>